<dbReference type="RefSeq" id="WP_153479630.1">
    <property type="nucleotide sequence ID" value="NZ_VWNA01000001.1"/>
</dbReference>
<dbReference type="Proteomes" id="UP000332515">
    <property type="component" value="Unassembled WGS sequence"/>
</dbReference>
<organism evidence="6 7">
    <name type="scientific">Segnochrobactrum spirostomi</name>
    <dbReference type="NCBI Taxonomy" id="2608987"/>
    <lineage>
        <taxon>Bacteria</taxon>
        <taxon>Pseudomonadati</taxon>
        <taxon>Pseudomonadota</taxon>
        <taxon>Alphaproteobacteria</taxon>
        <taxon>Hyphomicrobiales</taxon>
        <taxon>Segnochrobactraceae</taxon>
        <taxon>Segnochrobactrum</taxon>
    </lineage>
</organism>
<dbReference type="GO" id="GO:0042597">
    <property type="term" value="C:periplasmic space"/>
    <property type="evidence" value="ECO:0007669"/>
    <property type="project" value="UniProtKB-SubCell"/>
</dbReference>
<evidence type="ECO:0000256" key="3">
    <source>
        <dbReference type="ARBA" id="ARBA00022729"/>
    </source>
</evidence>
<keyword evidence="3 5" id="KW-0732">Signal</keyword>
<dbReference type="Pfam" id="PF13416">
    <property type="entry name" value="SBP_bac_8"/>
    <property type="match status" value="1"/>
</dbReference>
<comment type="caution">
    <text evidence="6">The sequence shown here is derived from an EMBL/GenBank/DDBJ whole genome shotgun (WGS) entry which is preliminary data.</text>
</comment>
<dbReference type="GO" id="GO:0015846">
    <property type="term" value="P:polyamine transport"/>
    <property type="evidence" value="ECO:0007669"/>
    <property type="project" value="InterPro"/>
</dbReference>
<sequence>MTMSSKPHRPRLLRSAASAALFGLAAFAAFGAIGARAEEQLNVLTWCDHEDPALLQPFEEANGAKVNFKDIDSTATALAILGQSKPGDWDVLVVDETDTGRLAGMGLLAPLEAKDYPFADIPAEIADPTLTSHDGKLYTVPEKFGYNAIAFNKAAVDPAAASDINILWDPKYKGRIAVYDYYVPEIELAAIALGKKPAELTDADLPAIKDKLIALKHNAAMIGDVTTTQQALATGAVDILVGGGEWVTAGLVKDNPNLDYVIPKQGAVRWQQGLGVFAASTKKDLATKFVQYILSPEGQAKLATSSCYWGMPANSKATLTDEQKKILRWDDQAGYLKNTYPYLQMTPDFDKKLQALWAEVLQAN</sequence>
<dbReference type="Gene3D" id="3.40.190.10">
    <property type="entry name" value="Periplasmic binding protein-like II"/>
    <property type="match status" value="2"/>
</dbReference>
<reference evidence="6 7" key="1">
    <citation type="submission" date="2019-09" db="EMBL/GenBank/DDBJ databases">
        <title>Segnochrobactrum spirostomi gen. nov., sp. nov., isolated from the ciliate Spirostomum cf. yagiui and description of a novel family, Segnochrobactraceae fam. nov. within the order Rhizobiales of the class Alphaproteobacteria.</title>
        <authorList>
            <person name="Akter S."/>
            <person name="Shazib S.U.A."/>
            <person name="Shin M.K."/>
        </authorList>
    </citation>
    <scope>NUCLEOTIDE SEQUENCE [LARGE SCALE GENOMIC DNA]</scope>
    <source>
        <strain evidence="6 7">Sp-1</strain>
    </source>
</reference>
<evidence type="ECO:0000256" key="2">
    <source>
        <dbReference type="ARBA" id="ARBA00022448"/>
    </source>
</evidence>
<keyword evidence="7" id="KW-1185">Reference proteome</keyword>
<proteinExistence type="predicted"/>
<keyword evidence="2" id="KW-0813">Transport</keyword>
<dbReference type="CDD" id="cd13590">
    <property type="entry name" value="PBP2_PotD_PotF_like"/>
    <property type="match status" value="1"/>
</dbReference>
<dbReference type="SUPFAM" id="SSF53850">
    <property type="entry name" value="Periplasmic binding protein-like II"/>
    <property type="match status" value="1"/>
</dbReference>
<evidence type="ECO:0000256" key="1">
    <source>
        <dbReference type="ARBA" id="ARBA00004418"/>
    </source>
</evidence>
<dbReference type="GO" id="GO:0019808">
    <property type="term" value="F:polyamine binding"/>
    <property type="evidence" value="ECO:0007669"/>
    <property type="project" value="InterPro"/>
</dbReference>
<dbReference type="PANTHER" id="PTHR30222:SF17">
    <property type="entry name" value="SPERMIDINE_PUTRESCINE-BINDING PERIPLASMIC PROTEIN"/>
    <property type="match status" value="1"/>
</dbReference>
<evidence type="ECO:0000256" key="4">
    <source>
        <dbReference type="ARBA" id="ARBA00022764"/>
    </source>
</evidence>
<evidence type="ECO:0000313" key="6">
    <source>
        <dbReference type="EMBL" id="MQT12353.1"/>
    </source>
</evidence>
<evidence type="ECO:0000256" key="5">
    <source>
        <dbReference type="SAM" id="SignalP"/>
    </source>
</evidence>
<dbReference type="InterPro" id="IPR006059">
    <property type="entry name" value="SBP"/>
</dbReference>
<protein>
    <submittedName>
        <fullName evidence="6">Spermidine/putrescine ABC transporter substrate-binding protein</fullName>
    </submittedName>
</protein>
<dbReference type="PRINTS" id="PR00909">
    <property type="entry name" value="SPERMDNBNDNG"/>
</dbReference>
<dbReference type="AlphaFoldDB" id="A0A6A7Y0G0"/>
<feature type="signal peptide" evidence="5">
    <location>
        <begin position="1"/>
        <end position="28"/>
    </location>
</feature>
<feature type="chain" id="PRO_5025631713" evidence="5">
    <location>
        <begin position="29"/>
        <end position="364"/>
    </location>
</feature>
<evidence type="ECO:0000313" key="7">
    <source>
        <dbReference type="Proteomes" id="UP000332515"/>
    </source>
</evidence>
<dbReference type="EMBL" id="VWNA01000001">
    <property type="protein sequence ID" value="MQT12353.1"/>
    <property type="molecule type" value="Genomic_DNA"/>
</dbReference>
<dbReference type="PANTHER" id="PTHR30222">
    <property type="entry name" value="SPERMIDINE/PUTRESCINE-BINDING PERIPLASMIC PROTEIN"/>
    <property type="match status" value="1"/>
</dbReference>
<name>A0A6A7Y0G0_9HYPH</name>
<gene>
    <name evidence="6" type="ORF">F0357_06680</name>
</gene>
<dbReference type="InterPro" id="IPR001188">
    <property type="entry name" value="Sperm_putr-bd"/>
</dbReference>
<keyword evidence="4" id="KW-0574">Periplasm</keyword>
<accession>A0A6A7Y0G0</accession>
<comment type="subcellular location">
    <subcellularLocation>
        <location evidence="1">Periplasm</location>
    </subcellularLocation>
</comment>